<dbReference type="Proteomes" id="UP000318667">
    <property type="component" value="Unassembled WGS sequence"/>
</dbReference>
<dbReference type="RefSeq" id="WP_242020876.1">
    <property type="nucleotide sequence ID" value="NZ_CBCSDC010000030.1"/>
</dbReference>
<dbReference type="EMBL" id="VLKI01000001">
    <property type="protein sequence ID" value="TWH91156.1"/>
    <property type="molecule type" value="Genomic_DNA"/>
</dbReference>
<organism evidence="1 2">
    <name type="scientific">Cytobacillus oceanisediminis</name>
    <dbReference type="NCBI Taxonomy" id="665099"/>
    <lineage>
        <taxon>Bacteria</taxon>
        <taxon>Bacillati</taxon>
        <taxon>Bacillota</taxon>
        <taxon>Bacilli</taxon>
        <taxon>Bacillales</taxon>
        <taxon>Bacillaceae</taxon>
        <taxon>Cytobacillus</taxon>
    </lineage>
</organism>
<proteinExistence type="predicted"/>
<keyword evidence="2" id="KW-1185">Reference proteome</keyword>
<sequence length="75" mass="8108">MAEIRNISINGSGSTSGGSYRKMAIRGEGAILDDVECDQLMVFGSSELKGSIKFNKFHVFGETSVKENLHGEGLR</sequence>
<evidence type="ECO:0000313" key="2">
    <source>
        <dbReference type="Proteomes" id="UP000318667"/>
    </source>
</evidence>
<accession>A0A562K713</accession>
<evidence type="ECO:0008006" key="3">
    <source>
        <dbReference type="Google" id="ProtNLM"/>
    </source>
</evidence>
<comment type="caution">
    <text evidence="1">The sequence shown here is derived from an EMBL/GenBank/DDBJ whole genome shotgun (WGS) entry which is preliminary data.</text>
</comment>
<protein>
    <recommendedName>
        <fullName evidence="3">Polymer-forming protein</fullName>
    </recommendedName>
</protein>
<evidence type="ECO:0000313" key="1">
    <source>
        <dbReference type="EMBL" id="TWH91156.1"/>
    </source>
</evidence>
<dbReference type="GeneID" id="71202719"/>
<reference evidence="1 2" key="1">
    <citation type="journal article" date="2015" name="Stand. Genomic Sci.">
        <title>Genomic Encyclopedia of Bacterial and Archaeal Type Strains, Phase III: the genomes of soil and plant-associated and newly described type strains.</title>
        <authorList>
            <person name="Whitman W.B."/>
            <person name="Woyke T."/>
            <person name="Klenk H.P."/>
            <person name="Zhou Y."/>
            <person name="Lilburn T.G."/>
            <person name="Beck B.J."/>
            <person name="De Vos P."/>
            <person name="Vandamme P."/>
            <person name="Eisen J.A."/>
            <person name="Garrity G."/>
            <person name="Hugenholtz P."/>
            <person name="Kyrpides N.C."/>
        </authorList>
    </citation>
    <scope>NUCLEOTIDE SEQUENCE [LARGE SCALE GENOMIC DNA]</scope>
    <source>
        <strain evidence="1 2">CGMCC 1.10115</strain>
    </source>
</reference>
<name>A0A562K713_9BACI</name>
<dbReference type="AlphaFoldDB" id="A0A562K713"/>
<gene>
    <name evidence="1" type="ORF">IQ19_00610</name>
</gene>